<dbReference type="InterPro" id="IPR000863">
    <property type="entry name" value="Sulfotransferase_dom"/>
</dbReference>
<evidence type="ECO:0000313" key="3">
    <source>
        <dbReference type="Proteomes" id="UP001595989"/>
    </source>
</evidence>
<dbReference type="EMBL" id="JBHSFU010000004">
    <property type="protein sequence ID" value="MFC4558007.1"/>
    <property type="molecule type" value="Genomic_DNA"/>
</dbReference>
<feature type="domain" description="Sulfotransferase" evidence="1">
    <location>
        <begin position="30"/>
        <end position="228"/>
    </location>
</feature>
<dbReference type="SUPFAM" id="SSF52540">
    <property type="entry name" value="P-loop containing nucleoside triphosphate hydrolases"/>
    <property type="match status" value="1"/>
</dbReference>
<gene>
    <name evidence="2" type="ORF">ACFO3D_07275</name>
</gene>
<name>A0ABV9DGT8_9BACI</name>
<proteinExistence type="predicted"/>
<dbReference type="Pfam" id="PF00685">
    <property type="entry name" value="Sulfotransfer_1"/>
    <property type="match status" value="1"/>
</dbReference>
<dbReference type="Gene3D" id="3.40.50.300">
    <property type="entry name" value="P-loop containing nucleotide triphosphate hydrolases"/>
    <property type="match status" value="1"/>
</dbReference>
<dbReference type="RefSeq" id="WP_390294284.1">
    <property type="nucleotide sequence ID" value="NZ_JBHSFU010000004.1"/>
</dbReference>
<protein>
    <submittedName>
        <fullName evidence="2">Sulfotransferase domain-containing protein</fullName>
    </submittedName>
</protein>
<evidence type="ECO:0000313" key="2">
    <source>
        <dbReference type="EMBL" id="MFC4558007.1"/>
    </source>
</evidence>
<sequence length="272" mass="32428">MRKFLRKVYHLPRDIKRYRLNQKYDINLSPIFVLGNQKSGTSAIGALLAEIADKTVTIDLLGIYEPTQSKLHQGQISFKEFVERNKYDFSREVIKEPSLTFLYDEIKSYFNSPKNVFIIRNPYDNIRSILNRVDIPGNVDNISADYKEKWNHANENWKKVIDSRWLGINGENYIEWMSYRWLRCIEIYEQNKDDFILIKYEDFKRDKVNSIKQLAKELNLPIVNDISDKVDIQYQPAGNRSVNKLDFFGERNIERINNICEEKMKEYDYKLL</sequence>
<organism evidence="2 3">
    <name type="scientific">Virgibacillus kekensis</name>
    <dbReference type="NCBI Taxonomy" id="202261"/>
    <lineage>
        <taxon>Bacteria</taxon>
        <taxon>Bacillati</taxon>
        <taxon>Bacillota</taxon>
        <taxon>Bacilli</taxon>
        <taxon>Bacillales</taxon>
        <taxon>Bacillaceae</taxon>
        <taxon>Virgibacillus</taxon>
    </lineage>
</organism>
<comment type="caution">
    <text evidence="2">The sequence shown here is derived from an EMBL/GenBank/DDBJ whole genome shotgun (WGS) entry which is preliminary data.</text>
</comment>
<accession>A0ABV9DGT8</accession>
<keyword evidence="3" id="KW-1185">Reference proteome</keyword>
<evidence type="ECO:0000259" key="1">
    <source>
        <dbReference type="Pfam" id="PF00685"/>
    </source>
</evidence>
<dbReference type="InterPro" id="IPR027417">
    <property type="entry name" value="P-loop_NTPase"/>
</dbReference>
<dbReference type="Proteomes" id="UP001595989">
    <property type="component" value="Unassembled WGS sequence"/>
</dbReference>
<reference evidence="3" key="1">
    <citation type="journal article" date="2019" name="Int. J. Syst. Evol. Microbiol.">
        <title>The Global Catalogue of Microorganisms (GCM) 10K type strain sequencing project: providing services to taxonomists for standard genome sequencing and annotation.</title>
        <authorList>
            <consortium name="The Broad Institute Genomics Platform"/>
            <consortium name="The Broad Institute Genome Sequencing Center for Infectious Disease"/>
            <person name="Wu L."/>
            <person name="Ma J."/>
        </authorList>
    </citation>
    <scope>NUCLEOTIDE SEQUENCE [LARGE SCALE GENOMIC DNA]</scope>
    <source>
        <strain evidence="3">CGMCC 4.7426</strain>
    </source>
</reference>